<gene>
    <name evidence="1" type="ORF">H920_06286</name>
</gene>
<accession>A0A091DJN9</accession>
<dbReference type="EMBL" id="KN122182">
    <property type="protein sequence ID" value="KFO32339.1"/>
    <property type="molecule type" value="Genomic_DNA"/>
</dbReference>
<evidence type="ECO:0000313" key="1">
    <source>
        <dbReference type="EMBL" id="KFO32339.1"/>
    </source>
</evidence>
<reference evidence="1 2" key="1">
    <citation type="submission" date="2013-11" db="EMBL/GenBank/DDBJ databases">
        <title>The Damaraland mole rat (Fukomys damarensis) genome and evolution of African mole rats.</title>
        <authorList>
            <person name="Gladyshev V.N."/>
            <person name="Fang X."/>
        </authorList>
    </citation>
    <scope>NUCLEOTIDE SEQUENCE [LARGE SCALE GENOMIC DNA]</scope>
    <source>
        <tissue evidence="1">Liver</tissue>
    </source>
</reference>
<evidence type="ECO:0000313" key="2">
    <source>
        <dbReference type="Proteomes" id="UP000028990"/>
    </source>
</evidence>
<name>A0A091DJN9_FUKDA</name>
<dbReference type="AlphaFoldDB" id="A0A091DJN9"/>
<organism evidence="1 2">
    <name type="scientific">Fukomys damarensis</name>
    <name type="common">Damaraland mole rat</name>
    <name type="synonym">Cryptomys damarensis</name>
    <dbReference type="NCBI Taxonomy" id="885580"/>
    <lineage>
        <taxon>Eukaryota</taxon>
        <taxon>Metazoa</taxon>
        <taxon>Chordata</taxon>
        <taxon>Craniata</taxon>
        <taxon>Vertebrata</taxon>
        <taxon>Euteleostomi</taxon>
        <taxon>Mammalia</taxon>
        <taxon>Eutheria</taxon>
        <taxon>Euarchontoglires</taxon>
        <taxon>Glires</taxon>
        <taxon>Rodentia</taxon>
        <taxon>Hystricomorpha</taxon>
        <taxon>Bathyergidae</taxon>
        <taxon>Fukomys</taxon>
    </lineage>
</organism>
<sequence length="175" mass="19491">MGDFQGRPDLPIHPRNSVWLCVLNNFKLGVIDFDQWNVLLAGKKSSYKEDLVHVPILPPVDLECHVSLSPTGHLVPISHSHKRHELLDFSRTGTEGLCAPESDLPTQSPPPPVEGLGHMAKAPSSCDGNCSRDKKKLVLVKGRADTWRLLSREEEQQLILWKEDGAGGRQREEHA</sequence>
<protein>
    <submittedName>
        <fullName evidence="1">Uncharacterized protein</fullName>
    </submittedName>
</protein>
<dbReference type="Proteomes" id="UP000028990">
    <property type="component" value="Unassembled WGS sequence"/>
</dbReference>
<keyword evidence="2" id="KW-1185">Reference proteome</keyword>
<proteinExistence type="predicted"/>